<accession>A0A1S1Z0B2</accession>
<reference evidence="2 3" key="1">
    <citation type="journal article" date="2012" name="Int. J. Syst. Evol. Microbiol.">
        <title>Flammeovirga pacifica sp. nov., isolated from deep-sea sediment.</title>
        <authorList>
            <person name="Xu H."/>
            <person name="Fu Y."/>
            <person name="Yang N."/>
            <person name="Ding Z."/>
            <person name="Lai Q."/>
            <person name="Zeng R."/>
        </authorList>
    </citation>
    <scope>NUCLEOTIDE SEQUENCE [LARGE SCALE GENOMIC DNA]</scope>
    <source>
        <strain evidence="3">DSM 24597 / LMG 26175 / WPAGA1</strain>
    </source>
</reference>
<protein>
    <submittedName>
        <fullName evidence="2">Uncharacterized protein</fullName>
    </submittedName>
</protein>
<evidence type="ECO:0000313" key="3">
    <source>
        <dbReference type="Proteomes" id="UP000179797"/>
    </source>
</evidence>
<keyword evidence="1" id="KW-0812">Transmembrane</keyword>
<evidence type="ECO:0000256" key="1">
    <source>
        <dbReference type="SAM" id="Phobius"/>
    </source>
</evidence>
<keyword evidence="1" id="KW-0472">Membrane</keyword>
<comment type="caution">
    <text evidence="2">The sequence shown here is derived from an EMBL/GenBank/DDBJ whole genome shotgun (WGS) entry which is preliminary data.</text>
</comment>
<proteinExistence type="predicted"/>
<name>A0A1S1Z0B2_FLAPC</name>
<dbReference type="AlphaFoldDB" id="A0A1S1Z0B2"/>
<keyword evidence="3" id="KW-1185">Reference proteome</keyword>
<dbReference type="RefSeq" id="WP_044228051.1">
    <property type="nucleotide sequence ID" value="NZ_JRYR02000001.1"/>
</dbReference>
<feature type="transmembrane region" description="Helical" evidence="1">
    <location>
        <begin position="35"/>
        <end position="55"/>
    </location>
</feature>
<gene>
    <name evidence="2" type="ORF">NH26_10135</name>
</gene>
<dbReference type="Proteomes" id="UP000179797">
    <property type="component" value="Unassembled WGS sequence"/>
</dbReference>
<keyword evidence="1" id="KW-1133">Transmembrane helix</keyword>
<evidence type="ECO:0000313" key="2">
    <source>
        <dbReference type="EMBL" id="OHX66692.1"/>
    </source>
</evidence>
<dbReference type="OrthoDB" id="983037at2"/>
<dbReference type="EMBL" id="JRYR02000001">
    <property type="protein sequence ID" value="OHX66692.1"/>
    <property type="molecule type" value="Genomic_DNA"/>
</dbReference>
<organism evidence="2 3">
    <name type="scientific">Flammeovirga pacifica</name>
    <dbReference type="NCBI Taxonomy" id="915059"/>
    <lineage>
        <taxon>Bacteria</taxon>
        <taxon>Pseudomonadati</taxon>
        <taxon>Bacteroidota</taxon>
        <taxon>Cytophagia</taxon>
        <taxon>Cytophagales</taxon>
        <taxon>Flammeovirgaceae</taxon>
        <taxon>Flammeovirga</taxon>
    </lineage>
</organism>
<sequence length="163" mass="19073">MDNSTVQKRIQISYRSQEIKGIREKMKKNQGSSPYIKISSAAAIITLFLGVALYVNSLNVDDFIRSTSYSYTTRDASPEVKNNLMIASEELLNQRYQYVIDLLQNEKDSDHKDWLLLNANLGLRNFEYAEMLMDEIQGDSKHLYHNRITIKFKLDIFMMRMFL</sequence>
<dbReference type="STRING" id="915059.NH26_10135"/>